<keyword evidence="9" id="KW-1185">Reference proteome</keyword>
<evidence type="ECO:0000256" key="4">
    <source>
        <dbReference type="ARBA" id="ARBA00023136"/>
    </source>
</evidence>
<keyword evidence="4 7" id="KW-0472">Membrane</keyword>
<dbReference type="PANTHER" id="PTHR38766">
    <property type="entry name" value="FLAGELLAR PROTEIN FLIO"/>
    <property type="match status" value="1"/>
</dbReference>
<dbReference type="Pfam" id="PF04347">
    <property type="entry name" value="FliO"/>
    <property type="match status" value="1"/>
</dbReference>
<evidence type="ECO:0000256" key="3">
    <source>
        <dbReference type="ARBA" id="ARBA00022989"/>
    </source>
</evidence>
<evidence type="ECO:0000256" key="6">
    <source>
        <dbReference type="ARBA" id="ARBA00037937"/>
    </source>
</evidence>
<name>A0A063Y4A1_9GAMM</name>
<reference evidence="8 9" key="1">
    <citation type="journal article" date="2005" name="Int. J. Syst. Evol. Microbiol.">
        <title>Nitrincola lacisaponensis gen. nov., sp. nov., a novel alkaliphilic bacterium isolated from an alkaline, saline lake.</title>
        <authorList>
            <person name="Dimitriu P.A."/>
            <person name="Shukla S.K."/>
            <person name="Conradt J."/>
            <person name="Marquez M.C."/>
            <person name="Ventosa A."/>
            <person name="Maglia A."/>
            <person name="Peyton B.M."/>
            <person name="Pinkart H.C."/>
            <person name="Mormile M.R."/>
        </authorList>
    </citation>
    <scope>NUCLEOTIDE SEQUENCE [LARGE SCALE GENOMIC DNA]</scope>
    <source>
        <strain evidence="8 9">4CA</strain>
    </source>
</reference>
<proteinExistence type="inferred from homology"/>
<organism evidence="8 9">
    <name type="scientific">Nitrincola lacisaponensis</name>
    <dbReference type="NCBI Taxonomy" id="267850"/>
    <lineage>
        <taxon>Bacteria</taxon>
        <taxon>Pseudomonadati</taxon>
        <taxon>Pseudomonadota</taxon>
        <taxon>Gammaproteobacteria</taxon>
        <taxon>Oceanospirillales</taxon>
        <taxon>Oceanospirillaceae</taxon>
        <taxon>Nitrincola</taxon>
    </lineage>
</organism>
<dbReference type="AlphaFoldDB" id="A0A063Y4A1"/>
<dbReference type="RefSeq" id="WP_051632693.1">
    <property type="nucleotide sequence ID" value="NZ_JMSZ01000028.1"/>
</dbReference>
<protein>
    <recommendedName>
        <fullName evidence="7">Flagellar protein</fullName>
    </recommendedName>
</protein>
<evidence type="ECO:0000256" key="1">
    <source>
        <dbReference type="ARBA" id="ARBA00022475"/>
    </source>
</evidence>
<comment type="similarity">
    <text evidence="6 7">Belongs to the FliO/MopB family.</text>
</comment>
<dbReference type="GO" id="GO:0009425">
    <property type="term" value="C:bacterial-type flagellum basal body"/>
    <property type="evidence" value="ECO:0007669"/>
    <property type="project" value="UniProtKB-SubCell"/>
</dbReference>
<dbReference type="PANTHER" id="PTHR38766:SF1">
    <property type="entry name" value="FLAGELLAR PROTEIN FLIO"/>
    <property type="match status" value="1"/>
</dbReference>
<evidence type="ECO:0000313" key="9">
    <source>
        <dbReference type="Proteomes" id="UP000027318"/>
    </source>
</evidence>
<keyword evidence="5 7" id="KW-0975">Bacterial flagellum</keyword>
<comment type="caution">
    <text evidence="8">The sequence shown here is derived from an EMBL/GenBank/DDBJ whole genome shotgun (WGS) entry which is preliminary data.</text>
</comment>
<evidence type="ECO:0000256" key="5">
    <source>
        <dbReference type="ARBA" id="ARBA00023143"/>
    </source>
</evidence>
<dbReference type="GO" id="GO:0044781">
    <property type="term" value="P:bacterial-type flagellum organization"/>
    <property type="evidence" value="ECO:0007669"/>
    <property type="project" value="UniProtKB-UniRule"/>
</dbReference>
<keyword evidence="8" id="KW-0966">Cell projection</keyword>
<comment type="subcellular location">
    <subcellularLocation>
        <location evidence="7">Cell membrane</location>
    </subcellularLocation>
    <subcellularLocation>
        <location evidence="7">Bacterial flagellum basal body</location>
    </subcellularLocation>
</comment>
<keyword evidence="8" id="KW-0282">Flagellum</keyword>
<dbReference type="EMBL" id="JMSZ01000028">
    <property type="protein sequence ID" value="KDE39596.1"/>
    <property type="molecule type" value="Genomic_DNA"/>
</dbReference>
<keyword evidence="8" id="KW-0969">Cilium</keyword>
<keyword evidence="1 7" id="KW-1003">Cell membrane</keyword>
<dbReference type="NCBIfam" id="TIGR03500">
    <property type="entry name" value="FliO_TIGR"/>
    <property type="match status" value="1"/>
</dbReference>
<dbReference type="InterPro" id="IPR052205">
    <property type="entry name" value="FliO/MopB"/>
</dbReference>
<dbReference type="GO" id="GO:0005886">
    <property type="term" value="C:plasma membrane"/>
    <property type="evidence" value="ECO:0007669"/>
    <property type="project" value="UniProtKB-SubCell"/>
</dbReference>
<feature type="transmembrane region" description="Helical" evidence="7">
    <location>
        <begin position="42"/>
        <end position="60"/>
    </location>
</feature>
<dbReference type="PATRIC" id="fig|267850.7.peg.1843"/>
<dbReference type="Proteomes" id="UP000027318">
    <property type="component" value="Unassembled WGS sequence"/>
</dbReference>
<evidence type="ECO:0000256" key="7">
    <source>
        <dbReference type="RuleBase" id="RU362064"/>
    </source>
</evidence>
<accession>A0A063Y4A1</accession>
<evidence type="ECO:0000256" key="2">
    <source>
        <dbReference type="ARBA" id="ARBA00022692"/>
    </source>
</evidence>
<keyword evidence="3 7" id="KW-1133">Transmembrane helix</keyword>
<keyword evidence="2 7" id="KW-0812">Transmembrane</keyword>
<evidence type="ECO:0000313" key="8">
    <source>
        <dbReference type="EMBL" id="KDE39596.1"/>
    </source>
</evidence>
<sequence>MIYRGLLLLCLFSSAAWGEERRVSVSAYRSADPLSLESVLQLLLGLGLVLGTIFLIAWLLRRVTLIPGQHRKLKVIAALSLGQRERAVLVQVGEQQVLLGVAQGQVTLLKSFEQPVIQPEAPAETAFSRTLGQYLHKRNNNDAL</sequence>
<gene>
    <name evidence="8" type="ORF">ADINL_1874</name>
</gene>
<dbReference type="STRING" id="267850.ADINL_1874"/>
<dbReference type="InterPro" id="IPR022781">
    <property type="entry name" value="Flagellar_biosynth_FliO"/>
</dbReference>